<evidence type="ECO:0000313" key="2">
    <source>
        <dbReference type="Proteomes" id="UP000324800"/>
    </source>
</evidence>
<dbReference type="OrthoDB" id="108321at2759"/>
<organism evidence="1 2">
    <name type="scientific">Streblomastix strix</name>
    <dbReference type="NCBI Taxonomy" id="222440"/>
    <lineage>
        <taxon>Eukaryota</taxon>
        <taxon>Metamonada</taxon>
        <taxon>Preaxostyla</taxon>
        <taxon>Oxymonadida</taxon>
        <taxon>Streblomastigidae</taxon>
        <taxon>Streblomastix</taxon>
    </lineage>
</organism>
<dbReference type="Proteomes" id="UP000324800">
    <property type="component" value="Unassembled WGS sequence"/>
</dbReference>
<evidence type="ECO:0000313" key="1">
    <source>
        <dbReference type="EMBL" id="KAA6374651.1"/>
    </source>
</evidence>
<name>A0A5J4UXQ0_9EUKA</name>
<protein>
    <submittedName>
        <fullName evidence="1">Uncharacterized protein</fullName>
    </submittedName>
</protein>
<dbReference type="AlphaFoldDB" id="A0A5J4UXQ0"/>
<gene>
    <name evidence="1" type="ORF">EZS28_029823</name>
</gene>
<dbReference type="EMBL" id="SNRW01011816">
    <property type="protein sequence ID" value="KAA6374651.1"/>
    <property type="molecule type" value="Genomic_DNA"/>
</dbReference>
<reference evidence="1 2" key="1">
    <citation type="submission" date="2019-03" db="EMBL/GenBank/DDBJ databases">
        <title>Single cell metagenomics reveals metabolic interactions within the superorganism composed of flagellate Streblomastix strix and complex community of Bacteroidetes bacteria on its surface.</title>
        <authorList>
            <person name="Treitli S.C."/>
            <person name="Kolisko M."/>
            <person name="Husnik F."/>
            <person name="Keeling P."/>
            <person name="Hampl V."/>
        </authorList>
    </citation>
    <scope>NUCLEOTIDE SEQUENCE [LARGE SCALE GENOMIC DNA]</scope>
    <source>
        <strain evidence="1">ST1C</strain>
    </source>
</reference>
<comment type="caution">
    <text evidence="1">The sequence shown here is derived from an EMBL/GenBank/DDBJ whole genome shotgun (WGS) entry which is preliminary data.</text>
</comment>
<sequence>MGGFIHSTELNDDLYAVQVDMENCRCNTCLQVAYFVLDSAKTHFMKGDTDSLTWAISDNPNRGPDQLFEEDIKDQGFFDRYKDCVFSENGKKQILHIGVEKYYYNCTDLSPKNYIINNEIVLKGAILYQNPQPLMRLNSSILIGTLSLKVFGRPLSNIDPYSPFRVLVFG</sequence>
<proteinExistence type="predicted"/>
<accession>A0A5J4UXQ0</accession>